<dbReference type="Pfam" id="PF01799">
    <property type="entry name" value="Fer2_2"/>
    <property type="match status" value="1"/>
</dbReference>
<dbReference type="InterPro" id="IPR036010">
    <property type="entry name" value="2Fe-2S_ferredoxin-like_sf"/>
</dbReference>
<evidence type="ECO:0008006" key="10">
    <source>
        <dbReference type="Google" id="ProtNLM"/>
    </source>
</evidence>
<dbReference type="OMA" id="QEADDVW"/>
<dbReference type="InterPro" id="IPR001041">
    <property type="entry name" value="2Fe-2S_ferredoxin-type"/>
</dbReference>
<reference evidence="9" key="1">
    <citation type="submission" date="2015-09" db="EMBL/GenBank/DDBJ databases">
        <authorList>
            <consortium name="Pathogen Informatics"/>
        </authorList>
    </citation>
    <scope>NUCLEOTIDE SEQUENCE [LARGE SCALE GENOMIC DNA]</scope>
    <source>
        <strain evidence="9">Lake Konstanz</strain>
    </source>
</reference>
<dbReference type="Gene3D" id="1.10.150.120">
    <property type="entry name" value="[2Fe-2S]-binding domain"/>
    <property type="match status" value="1"/>
</dbReference>
<dbReference type="GO" id="GO:0016491">
    <property type="term" value="F:oxidoreductase activity"/>
    <property type="evidence" value="ECO:0007669"/>
    <property type="project" value="UniProtKB-KW"/>
</dbReference>
<dbReference type="SUPFAM" id="SSF54292">
    <property type="entry name" value="2Fe-2S ferredoxin-like"/>
    <property type="match status" value="1"/>
</dbReference>
<evidence type="ECO:0000256" key="1">
    <source>
        <dbReference type="ARBA" id="ARBA00022714"/>
    </source>
</evidence>
<evidence type="ECO:0000256" key="3">
    <source>
        <dbReference type="ARBA" id="ARBA00023002"/>
    </source>
</evidence>
<keyword evidence="1" id="KW-0001">2Fe-2S</keyword>
<dbReference type="GO" id="GO:0005506">
    <property type="term" value="F:iron ion binding"/>
    <property type="evidence" value="ECO:0007669"/>
    <property type="project" value="InterPro"/>
</dbReference>
<dbReference type="Gene3D" id="3.10.20.30">
    <property type="match status" value="1"/>
</dbReference>
<keyword evidence="4" id="KW-0408">Iron</keyword>
<dbReference type="PROSITE" id="PS00197">
    <property type="entry name" value="2FE2S_FER_1"/>
    <property type="match status" value="1"/>
</dbReference>
<gene>
    <name evidence="8" type="ORF">BSAL_87870</name>
</gene>
<feature type="domain" description="[2Fe-2S]-binding" evidence="7">
    <location>
        <begin position="90"/>
        <end position="163"/>
    </location>
</feature>
<dbReference type="Pfam" id="PF00111">
    <property type="entry name" value="Fer2"/>
    <property type="match status" value="1"/>
</dbReference>
<dbReference type="GO" id="GO:0051537">
    <property type="term" value="F:2 iron, 2 sulfur cluster binding"/>
    <property type="evidence" value="ECO:0007669"/>
    <property type="project" value="UniProtKB-KW"/>
</dbReference>
<dbReference type="EMBL" id="CYKH01001106">
    <property type="protein sequence ID" value="CUG83879.1"/>
    <property type="molecule type" value="Genomic_DNA"/>
</dbReference>
<evidence type="ECO:0000256" key="4">
    <source>
        <dbReference type="ARBA" id="ARBA00023004"/>
    </source>
</evidence>
<keyword evidence="2" id="KW-0479">Metal-binding</keyword>
<evidence type="ECO:0000256" key="5">
    <source>
        <dbReference type="ARBA" id="ARBA00023014"/>
    </source>
</evidence>
<dbReference type="VEuPathDB" id="TriTrypDB:BSAL_87870"/>
<dbReference type="InterPro" id="IPR006058">
    <property type="entry name" value="2Fe2S_fd_BS"/>
</dbReference>
<organism evidence="8 9">
    <name type="scientific">Bodo saltans</name>
    <name type="common">Flagellated protozoan</name>
    <dbReference type="NCBI Taxonomy" id="75058"/>
    <lineage>
        <taxon>Eukaryota</taxon>
        <taxon>Discoba</taxon>
        <taxon>Euglenozoa</taxon>
        <taxon>Kinetoplastea</taxon>
        <taxon>Metakinetoplastina</taxon>
        <taxon>Eubodonida</taxon>
        <taxon>Bodonidae</taxon>
        <taxon>Bodo</taxon>
    </lineage>
</organism>
<dbReference type="InterPro" id="IPR036884">
    <property type="entry name" value="2Fe-2S-bd_dom_sf"/>
</dbReference>
<evidence type="ECO:0000259" key="7">
    <source>
        <dbReference type="Pfam" id="PF01799"/>
    </source>
</evidence>
<proteinExistence type="predicted"/>
<dbReference type="PANTHER" id="PTHR45444:SF3">
    <property type="entry name" value="XANTHINE DEHYDROGENASE"/>
    <property type="match status" value="1"/>
</dbReference>
<protein>
    <recommendedName>
        <fullName evidence="10">Xanthine dehydrogenase</fullName>
    </recommendedName>
</protein>
<keyword evidence="3" id="KW-0560">Oxidoreductase</keyword>
<name>A0A0S4J4Z9_BODSA</name>
<evidence type="ECO:0000313" key="8">
    <source>
        <dbReference type="EMBL" id="CUG83879.1"/>
    </source>
</evidence>
<dbReference type="OrthoDB" id="8300278at2759"/>
<accession>A0A0S4J4Z9</accession>
<dbReference type="PANTHER" id="PTHR45444">
    <property type="entry name" value="XANTHINE DEHYDROGENASE"/>
    <property type="match status" value="1"/>
</dbReference>
<dbReference type="InterPro" id="IPR002888">
    <property type="entry name" value="2Fe-2S-bd"/>
</dbReference>
<dbReference type="InterPro" id="IPR012675">
    <property type="entry name" value="Beta-grasp_dom_sf"/>
</dbReference>
<evidence type="ECO:0000256" key="2">
    <source>
        <dbReference type="ARBA" id="ARBA00022723"/>
    </source>
</evidence>
<evidence type="ECO:0000313" key="9">
    <source>
        <dbReference type="Proteomes" id="UP000051952"/>
    </source>
</evidence>
<keyword evidence="5" id="KW-0411">Iron-sulfur</keyword>
<dbReference type="AlphaFoldDB" id="A0A0S4J4Z9"/>
<keyword evidence="9" id="KW-1185">Reference proteome</keyword>
<sequence length="204" mass="21813">MSTFSITINGEVYPINLTNDSSVTPDTSLATFIRTKTNYRATKVSCAEGGCGACTVALTYVPPGETVPVTRPINSCLAKLLSLNGMTVATNEYIGNKLIGYHPIQTKLAELNGTQCGYCSSGMVMLLYAYLQENPNPTPLEVEQILDGNLCRCTGYRPILDTFKSFATSTSFGEWQESLSQKKNAVCLPAGEPQPHPSGGGADP</sequence>
<evidence type="ECO:0000259" key="6">
    <source>
        <dbReference type="Pfam" id="PF00111"/>
    </source>
</evidence>
<dbReference type="SUPFAM" id="SSF47741">
    <property type="entry name" value="CO dehydrogenase ISP C-domain like"/>
    <property type="match status" value="1"/>
</dbReference>
<feature type="domain" description="2Fe-2S ferredoxin-type" evidence="6">
    <location>
        <begin position="24"/>
        <end position="59"/>
    </location>
</feature>
<dbReference type="InterPro" id="IPR016208">
    <property type="entry name" value="Ald_Oxase/xanthine_DH-like"/>
</dbReference>
<dbReference type="Proteomes" id="UP000051952">
    <property type="component" value="Unassembled WGS sequence"/>
</dbReference>